<dbReference type="AlphaFoldDB" id="A0A9P1BII6"/>
<dbReference type="EMBL" id="CAMXCT020000054">
    <property type="protein sequence ID" value="CAL1126478.1"/>
    <property type="molecule type" value="Genomic_DNA"/>
</dbReference>
<sequence length="95" mass="10296">SDPTTAPGTAAAAPEKSAAAKASTMARAKELARLARLRKIDSKKVMALLICRGMYCWNPLKAFADDAESDGKDSRVWSQIESVLNFLEAKDELPQ</sequence>
<feature type="non-terminal residue" evidence="2">
    <location>
        <position position="95"/>
    </location>
</feature>
<dbReference type="OrthoDB" id="10520978at2759"/>
<evidence type="ECO:0000313" key="3">
    <source>
        <dbReference type="EMBL" id="CAL4760415.1"/>
    </source>
</evidence>
<organism evidence="2">
    <name type="scientific">Cladocopium goreaui</name>
    <dbReference type="NCBI Taxonomy" id="2562237"/>
    <lineage>
        <taxon>Eukaryota</taxon>
        <taxon>Sar</taxon>
        <taxon>Alveolata</taxon>
        <taxon>Dinophyceae</taxon>
        <taxon>Suessiales</taxon>
        <taxon>Symbiodiniaceae</taxon>
        <taxon>Cladocopium</taxon>
    </lineage>
</organism>
<evidence type="ECO:0000256" key="1">
    <source>
        <dbReference type="SAM" id="MobiDB-lite"/>
    </source>
</evidence>
<feature type="region of interest" description="Disordered" evidence="1">
    <location>
        <begin position="1"/>
        <end position="20"/>
    </location>
</feature>
<dbReference type="EMBL" id="CAMXCT030000054">
    <property type="protein sequence ID" value="CAL4760415.1"/>
    <property type="molecule type" value="Genomic_DNA"/>
</dbReference>
<name>A0A9P1BII6_9DINO</name>
<comment type="caution">
    <text evidence="2">The sequence shown here is derived from an EMBL/GenBank/DDBJ whole genome shotgun (WGS) entry which is preliminary data.</text>
</comment>
<evidence type="ECO:0000313" key="4">
    <source>
        <dbReference type="Proteomes" id="UP001152797"/>
    </source>
</evidence>
<keyword evidence="4" id="KW-1185">Reference proteome</keyword>
<accession>A0A9P1BII6</accession>
<feature type="non-terminal residue" evidence="2">
    <location>
        <position position="1"/>
    </location>
</feature>
<proteinExistence type="predicted"/>
<gene>
    <name evidence="2" type="ORF">C1SCF055_LOCUS1629</name>
</gene>
<reference evidence="3 4" key="2">
    <citation type="submission" date="2024-05" db="EMBL/GenBank/DDBJ databases">
        <authorList>
            <person name="Chen Y."/>
            <person name="Shah S."/>
            <person name="Dougan E. K."/>
            <person name="Thang M."/>
            <person name="Chan C."/>
        </authorList>
    </citation>
    <scope>NUCLEOTIDE SEQUENCE [LARGE SCALE GENOMIC DNA]</scope>
</reference>
<evidence type="ECO:0000313" key="2">
    <source>
        <dbReference type="EMBL" id="CAI3973103.1"/>
    </source>
</evidence>
<reference evidence="2" key="1">
    <citation type="submission" date="2022-10" db="EMBL/GenBank/DDBJ databases">
        <authorList>
            <person name="Chen Y."/>
            <person name="Dougan E. K."/>
            <person name="Chan C."/>
            <person name="Rhodes N."/>
            <person name="Thang M."/>
        </authorList>
    </citation>
    <scope>NUCLEOTIDE SEQUENCE</scope>
</reference>
<protein>
    <submittedName>
        <fullName evidence="2">Uncharacterized protein</fullName>
    </submittedName>
</protein>
<dbReference type="EMBL" id="CAMXCT010000054">
    <property type="protein sequence ID" value="CAI3973103.1"/>
    <property type="molecule type" value="Genomic_DNA"/>
</dbReference>
<dbReference type="Proteomes" id="UP001152797">
    <property type="component" value="Unassembled WGS sequence"/>
</dbReference>